<dbReference type="GO" id="GO:0055085">
    <property type="term" value="P:transmembrane transport"/>
    <property type="evidence" value="ECO:0007669"/>
    <property type="project" value="UniProtKB-ARBA"/>
</dbReference>
<dbReference type="SUPFAM" id="SSF52540">
    <property type="entry name" value="P-loop containing nucleoside triphosphate hydrolases"/>
    <property type="match status" value="1"/>
</dbReference>
<dbReference type="NCBIfam" id="NF008453">
    <property type="entry name" value="PRK11308.1"/>
    <property type="match status" value="1"/>
</dbReference>
<dbReference type="InterPro" id="IPR003439">
    <property type="entry name" value="ABC_transporter-like_ATP-bd"/>
</dbReference>
<dbReference type="NCBIfam" id="TIGR01727">
    <property type="entry name" value="oligo_HPY"/>
    <property type="match status" value="1"/>
</dbReference>
<dbReference type="STRING" id="1884381.SAMN05518846_106143"/>
<evidence type="ECO:0000256" key="1">
    <source>
        <dbReference type="ARBA" id="ARBA00005417"/>
    </source>
</evidence>
<dbReference type="AlphaFoldDB" id="A0A1I3UXS7"/>
<keyword evidence="2" id="KW-0813">Transport</keyword>
<dbReference type="RefSeq" id="WP_092268348.1">
    <property type="nucleotide sequence ID" value="NZ_BJOE01000005.1"/>
</dbReference>
<evidence type="ECO:0000256" key="2">
    <source>
        <dbReference type="ARBA" id="ARBA00022448"/>
    </source>
</evidence>
<dbReference type="InterPro" id="IPR027417">
    <property type="entry name" value="P-loop_NTPase"/>
</dbReference>
<keyword evidence="4 6" id="KW-0067">ATP-binding</keyword>
<dbReference type="FunFam" id="3.40.50.300:FF:000016">
    <property type="entry name" value="Oligopeptide ABC transporter ATP-binding component"/>
    <property type="match status" value="1"/>
</dbReference>
<dbReference type="PANTHER" id="PTHR43776:SF7">
    <property type="entry name" value="D,D-DIPEPTIDE TRANSPORT ATP-BINDING PROTEIN DDPF-RELATED"/>
    <property type="match status" value="1"/>
</dbReference>
<dbReference type="InterPro" id="IPR050319">
    <property type="entry name" value="ABC_transp_ATP-bind"/>
</dbReference>
<dbReference type="CDD" id="cd03257">
    <property type="entry name" value="ABC_NikE_OppD_transporters"/>
    <property type="match status" value="1"/>
</dbReference>
<organism evidence="6 7">
    <name type="scientific">Brevibacillus centrosporus</name>
    <dbReference type="NCBI Taxonomy" id="54910"/>
    <lineage>
        <taxon>Bacteria</taxon>
        <taxon>Bacillati</taxon>
        <taxon>Bacillota</taxon>
        <taxon>Bacilli</taxon>
        <taxon>Bacillales</taxon>
        <taxon>Paenibacillaceae</taxon>
        <taxon>Brevibacillus</taxon>
    </lineage>
</organism>
<dbReference type="SMART" id="SM00382">
    <property type="entry name" value="AAA"/>
    <property type="match status" value="1"/>
</dbReference>
<protein>
    <submittedName>
        <fullName evidence="6">Peptide/nickel transport system ATP-binding protein/oligopeptide transport system ATP-binding protein</fullName>
    </submittedName>
</protein>
<keyword evidence="7" id="KW-1185">Reference proteome</keyword>
<dbReference type="Pfam" id="PF08352">
    <property type="entry name" value="oligo_HPY"/>
    <property type="match status" value="1"/>
</dbReference>
<feature type="domain" description="ABC transporter" evidence="5">
    <location>
        <begin position="9"/>
        <end position="259"/>
    </location>
</feature>
<dbReference type="PANTHER" id="PTHR43776">
    <property type="entry name" value="TRANSPORT ATP-BINDING PROTEIN"/>
    <property type="match status" value="1"/>
</dbReference>
<comment type="similarity">
    <text evidence="1">Belongs to the ABC transporter superfamily.</text>
</comment>
<keyword evidence="3" id="KW-0547">Nucleotide-binding</keyword>
<evidence type="ECO:0000256" key="3">
    <source>
        <dbReference type="ARBA" id="ARBA00022741"/>
    </source>
</evidence>
<dbReference type="PROSITE" id="PS00211">
    <property type="entry name" value="ABC_TRANSPORTER_1"/>
    <property type="match status" value="1"/>
</dbReference>
<reference evidence="7" key="1">
    <citation type="submission" date="2016-10" db="EMBL/GenBank/DDBJ databases">
        <authorList>
            <person name="Varghese N."/>
            <person name="Submissions S."/>
        </authorList>
    </citation>
    <scope>NUCLEOTIDE SEQUENCE [LARGE SCALE GENOMIC DNA]</scope>
    <source>
        <strain evidence="7">OK042</strain>
    </source>
</reference>
<gene>
    <name evidence="6" type="ORF">SAMN05518846_106143</name>
</gene>
<dbReference type="EMBL" id="FORT01000006">
    <property type="protein sequence ID" value="SFJ87479.1"/>
    <property type="molecule type" value="Genomic_DNA"/>
</dbReference>
<dbReference type="Pfam" id="PF00005">
    <property type="entry name" value="ABC_tran"/>
    <property type="match status" value="1"/>
</dbReference>
<evidence type="ECO:0000259" key="5">
    <source>
        <dbReference type="PROSITE" id="PS50893"/>
    </source>
</evidence>
<dbReference type="Gene3D" id="3.40.50.300">
    <property type="entry name" value="P-loop containing nucleotide triphosphate hydrolases"/>
    <property type="match status" value="1"/>
</dbReference>
<dbReference type="GO" id="GO:0005524">
    <property type="term" value="F:ATP binding"/>
    <property type="evidence" value="ECO:0007669"/>
    <property type="project" value="UniProtKB-KW"/>
</dbReference>
<dbReference type="Proteomes" id="UP000198915">
    <property type="component" value="Unassembled WGS sequence"/>
</dbReference>
<sequence length="332" mass="37475">MNQTQDKLLEVKGLKKHFPYKQGMFSKKMGHVRAVDGVDFTVYRGETLGIVGESGCGKSTTGQMILQLLEPTEGEIWFEGKHLTGLDKGEEKAIRRNMQMIFQDPYSSLNPRMRVEDIVAEPLRVHGLGRGREIREKVVELLRLVGLDAHHLSRHPHEFSGGQRQRIGIARALALHPSLIVCDEAVSALDVSIQSQILNLLKKLQKELQLTYIFISHGLPAVKHISDRIAVMYLGKIVELAERDELFERPMHPYTEALLSAVPIPDPTQRKERIVLQGDLPNPANPPSGCHFHTRCPYVQDMCRQSAPSLQQQADGHFVSCHFPLQELRNLI</sequence>
<proteinExistence type="inferred from homology"/>
<dbReference type="InterPro" id="IPR003593">
    <property type="entry name" value="AAA+_ATPase"/>
</dbReference>
<evidence type="ECO:0000313" key="6">
    <source>
        <dbReference type="EMBL" id="SFJ87479.1"/>
    </source>
</evidence>
<accession>A0A1I3UXS7</accession>
<evidence type="ECO:0000256" key="4">
    <source>
        <dbReference type="ARBA" id="ARBA00022840"/>
    </source>
</evidence>
<name>A0A1I3UXS7_9BACL</name>
<dbReference type="InterPro" id="IPR013563">
    <property type="entry name" value="Oligopep_ABC_C"/>
</dbReference>
<dbReference type="GO" id="GO:0015833">
    <property type="term" value="P:peptide transport"/>
    <property type="evidence" value="ECO:0007669"/>
    <property type="project" value="InterPro"/>
</dbReference>
<dbReference type="GO" id="GO:0016887">
    <property type="term" value="F:ATP hydrolysis activity"/>
    <property type="evidence" value="ECO:0007669"/>
    <property type="project" value="InterPro"/>
</dbReference>
<dbReference type="PROSITE" id="PS50893">
    <property type="entry name" value="ABC_TRANSPORTER_2"/>
    <property type="match status" value="1"/>
</dbReference>
<dbReference type="InterPro" id="IPR017871">
    <property type="entry name" value="ABC_transporter-like_CS"/>
</dbReference>
<evidence type="ECO:0000313" key="7">
    <source>
        <dbReference type="Proteomes" id="UP000198915"/>
    </source>
</evidence>